<dbReference type="EMBL" id="QKWP01000011">
    <property type="protein sequence ID" value="RIB30520.1"/>
    <property type="molecule type" value="Genomic_DNA"/>
</dbReference>
<gene>
    <name evidence="2" type="ORF">C2G38_2152474</name>
</gene>
<feature type="compositionally biased region" description="Acidic residues" evidence="1">
    <location>
        <begin position="36"/>
        <end position="61"/>
    </location>
</feature>
<feature type="region of interest" description="Disordered" evidence="1">
    <location>
        <begin position="31"/>
        <end position="71"/>
    </location>
</feature>
<evidence type="ECO:0000313" key="3">
    <source>
        <dbReference type="Proteomes" id="UP000266673"/>
    </source>
</evidence>
<evidence type="ECO:0000313" key="2">
    <source>
        <dbReference type="EMBL" id="RIB30520.1"/>
    </source>
</evidence>
<dbReference type="Proteomes" id="UP000266673">
    <property type="component" value="Unassembled WGS sequence"/>
</dbReference>
<name>A0A397W752_9GLOM</name>
<comment type="caution">
    <text evidence="2">The sequence shown here is derived from an EMBL/GenBank/DDBJ whole genome shotgun (WGS) entry which is preliminary data.</text>
</comment>
<keyword evidence="3" id="KW-1185">Reference proteome</keyword>
<sequence length="116" mass="13131">MNKINELKKKYSQTQIAVPIILSNNSLDNSYISENENAESDQNMESDEDLVSENDDEEFEQQDIGSITSDSLIEEPVETSIDDDHPAIAPNAKWKLETLFDKNSLEPPAYIDLLIK</sequence>
<organism evidence="2 3">
    <name type="scientific">Gigaspora rosea</name>
    <dbReference type="NCBI Taxonomy" id="44941"/>
    <lineage>
        <taxon>Eukaryota</taxon>
        <taxon>Fungi</taxon>
        <taxon>Fungi incertae sedis</taxon>
        <taxon>Mucoromycota</taxon>
        <taxon>Glomeromycotina</taxon>
        <taxon>Glomeromycetes</taxon>
        <taxon>Diversisporales</taxon>
        <taxon>Gigasporaceae</taxon>
        <taxon>Gigaspora</taxon>
    </lineage>
</organism>
<proteinExistence type="predicted"/>
<evidence type="ECO:0000256" key="1">
    <source>
        <dbReference type="SAM" id="MobiDB-lite"/>
    </source>
</evidence>
<reference evidence="2 3" key="1">
    <citation type="submission" date="2018-06" db="EMBL/GenBank/DDBJ databases">
        <title>Comparative genomics reveals the genomic features of Rhizophagus irregularis, R. cerebriforme, R. diaphanum and Gigaspora rosea, and their symbiotic lifestyle signature.</title>
        <authorList>
            <person name="Morin E."/>
            <person name="San Clemente H."/>
            <person name="Chen E.C.H."/>
            <person name="De La Providencia I."/>
            <person name="Hainaut M."/>
            <person name="Kuo A."/>
            <person name="Kohler A."/>
            <person name="Murat C."/>
            <person name="Tang N."/>
            <person name="Roy S."/>
            <person name="Loubradou J."/>
            <person name="Henrissat B."/>
            <person name="Grigoriev I.V."/>
            <person name="Corradi N."/>
            <person name="Roux C."/>
            <person name="Martin F.M."/>
        </authorList>
    </citation>
    <scope>NUCLEOTIDE SEQUENCE [LARGE SCALE GENOMIC DNA]</scope>
    <source>
        <strain evidence="2 3">DAOM 194757</strain>
    </source>
</reference>
<dbReference type="AlphaFoldDB" id="A0A397W752"/>
<protein>
    <submittedName>
        <fullName evidence="2">Uncharacterized protein</fullName>
    </submittedName>
</protein>
<accession>A0A397W752</accession>